<dbReference type="InterPro" id="IPR011711">
    <property type="entry name" value="GntR_C"/>
</dbReference>
<dbReference type="Gene3D" id="1.10.10.10">
    <property type="entry name" value="Winged helix-like DNA-binding domain superfamily/Winged helix DNA-binding domain"/>
    <property type="match status" value="1"/>
</dbReference>
<evidence type="ECO:0000256" key="1">
    <source>
        <dbReference type="ARBA" id="ARBA00023015"/>
    </source>
</evidence>
<dbReference type="PROSITE" id="PS50949">
    <property type="entry name" value="HTH_GNTR"/>
    <property type="match status" value="1"/>
</dbReference>
<evidence type="ECO:0000313" key="5">
    <source>
        <dbReference type="EMBL" id="SFV38704.1"/>
    </source>
</evidence>
<dbReference type="Pfam" id="PF00392">
    <property type="entry name" value="GntR"/>
    <property type="match status" value="1"/>
</dbReference>
<keyword evidence="3" id="KW-0804">Transcription</keyword>
<dbReference type="Pfam" id="PF07729">
    <property type="entry name" value="FCD"/>
    <property type="match status" value="1"/>
</dbReference>
<dbReference type="Gene3D" id="1.20.120.530">
    <property type="entry name" value="GntR ligand-binding domain-like"/>
    <property type="match status" value="1"/>
</dbReference>
<dbReference type="InterPro" id="IPR008920">
    <property type="entry name" value="TF_FadR/GntR_C"/>
</dbReference>
<keyword evidence="6" id="KW-1185">Reference proteome</keyword>
<dbReference type="GO" id="GO:0003677">
    <property type="term" value="F:DNA binding"/>
    <property type="evidence" value="ECO:0007669"/>
    <property type="project" value="UniProtKB-KW"/>
</dbReference>
<organism evidence="5 6">
    <name type="scientific">Devosia crocina</name>
    <dbReference type="NCBI Taxonomy" id="429728"/>
    <lineage>
        <taxon>Bacteria</taxon>
        <taxon>Pseudomonadati</taxon>
        <taxon>Pseudomonadota</taxon>
        <taxon>Alphaproteobacteria</taxon>
        <taxon>Hyphomicrobiales</taxon>
        <taxon>Devosiaceae</taxon>
        <taxon>Devosia</taxon>
    </lineage>
</organism>
<dbReference type="PANTHER" id="PTHR43537:SF24">
    <property type="entry name" value="GLUCONATE OPERON TRANSCRIPTIONAL REPRESSOR"/>
    <property type="match status" value="1"/>
</dbReference>
<evidence type="ECO:0000256" key="3">
    <source>
        <dbReference type="ARBA" id="ARBA00023163"/>
    </source>
</evidence>
<dbReference type="STRING" id="429728.SAMN05216456_3573"/>
<reference evidence="5 6" key="1">
    <citation type="submission" date="2016-10" db="EMBL/GenBank/DDBJ databases">
        <authorList>
            <person name="de Groot N.N."/>
        </authorList>
    </citation>
    <scope>NUCLEOTIDE SEQUENCE [LARGE SCALE GENOMIC DNA]</scope>
    <source>
        <strain evidence="5 6">IPL20</strain>
    </source>
</reference>
<dbReference type="SUPFAM" id="SSF48008">
    <property type="entry name" value="GntR ligand-binding domain-like"/>
    <property type="match status" value="1"/>
</dbReference>
<dbReference type="GO" id="GO:0003700">
    <property type="term" value="F:DNA-binding transcription factor activity"/>
    <property type="evidence" value="ECO:0007669"/>
    <property type="project" value="InterPro"/>
</dbReference>
<dbReference type="InterPro" id="IPR000524">
    <property type="entry name" value="Tscrpt_reg_HTH_GntR"/>
</dbReference>
<dbReference type="InterPro" id="IPR036388">
    <property type="entry name" value="WH-like_DNA-bd_sf"/>
</dbReference>
<evidence type="ECO:0000256" key="2">
    <source>
        <dbReference type="ARBA" id="ARBA00023125"/>
    </source>
</evidence>
<proteinExistence type="predicted"/>
<dbReference type="SMART" id="SM00345">
    <property type="entry name" value="HTH_GNTR"/>
    <property type="match status" value="1"/>
</dbReference>
<accession>A0A1I7NVR3</accession>
<dbReference type="Proteomes" id="UP000199074">
    <property type="component" value="Unassembled WGS sequence"/>
</dbReference>
<protein>
    <submittedName>
        <fullName evidence="5">DNA-binding transcriptional regulator, GntR family</fullName>
    </submittedName>
</protein>
<dbReference type="InterPro" id="IPR036390">
    <property type="entry name" value="WH_DNA-bd_sf"/>
</dbReference>
<sequence>MAHRFASVKQILPKLRCLWYGAGVPKSMTYFEMNSPVGSAPARDEVVSLADQAYNRLLEMILGGKIAPGTPLQERNLADWLAMSRTPLREALSRLEAEQFIIRAHGRAPVVRAVGIENFVAILDMRRILEVEAAWRAAGNLPASVATQLFDAIDKLVAIETPTPAQHWAVDNLVHETIADTAGNPLVAASVRDLRRRTRLFNTARLPQRLVTGASEHRILIEAIMAGNADKARLLMGRHLDNVKYAIITYLLRTNCD</sequence>
<dbReference type="PANTHER" id="PTHR43537">
    <property type="entry name" value="TRANSCRIPTIONAL REGULATOR, GNTR FAMILY"/>
    <property type="match status" value="1"/>
</dbReference>
<dbReference type="EMBL" id="FPCK01000004">
    <property type="protein sequence ID" value="SFV38704.1"/>
    <property type="molecule type" value="Genomic_DNA"/>
</dbReference>
<keyword evidence="2 5" id="KW-0238">DNA-binding</keyword>
<dbReference type="AlphaFoldDB" id="A0A1I7NVR3"/>
<dbReference type="OrthoDB" id="8114900at2"/>
<evidence type="ECO:0000259" key="4">
    <source>
        <dbReference type="PROSITE" id="PS50949"/>
    </source>
</evidence>
<evidence type="ECO:0000313" key="6">
    <source>
        <dbReference type="Proteomes" id="UP000199074"/>
    </source>
</evidence>
<dbReference type="SMART" id="SM00895">
    <property type="entry name" value="FCD"/>
    <property type="match status" value="1"/>
</dbReference>
<name>A0A1I7NVR3_9HYPH</name>
<dbReference type="CDD" id="cd07377">
    <property type="entry name" value="WHTH_GntR"/>
    <property type="match status" value="1"/>
</dbReference>
<gene>
    <name evidence="5" type="ORF">SAMN05216456_3573</name>
</gene>
<keyword evidence="1" id="KW-0805">Transcription regulation</keyword>
<feature type="domain" description="HTH gntR-type" evidence="4">
    <location>
        <begin position="47"/>
        <end position="114"/>
    </location>
</feature>
<dbReference type="SUPFAM" id="SSF46785">
    <property type="entry name" value="Winged helix' DNA-binding domain"/>
    <property type="match status" value="1"/>
</dbReference>